<accession>A0A2H4U6R5</accession>
<reference evidence="1 2" key="1">
    <citation type="submission" date="2016-10" db="EMBL/GenBank/DDBJ databases">
        <authorList>
            <person name="Varghese N."/>
        </authorList>
    </citation>
    <scope>NUCLEOTIDE SEQUENCE [LARGE SCALE GENOMIC DNA]</scope>
    <source>
        <strain evidence="1 2">KB11</strain>
    </source>
</reference>
<sequence>MKFKITAVNTKNPSEKFEYELEGESVDSFKYFDEAEGKFFHPKEVLNNKMREINNNLMLNDSPIFTIKKAGEKANIKAMTFDIEIESI</sequence>
<evidence type="ECO:0000313" key="1">
    <source>
        <dbReference type="EMBL" id="ATZ59817.1"/>
    </source>
</evidence>
<dbReference type="Proteomes" id="UP000232133">
    <property type="component" value="Chromosome"/>
</dbReference>
<dbReference type="GeneID" id="78818204"/>
<evidence type="ECO:0000313" key="2">
    <source>
        <dbReference type="Proteomes" id="UP000232133"/>
    </source>
</evidence>
<organism evidence="1 2">
    <name type="scientific">Methanobrevibacter smithii</name>
    <dbReference type="NCBI Taxonomy" id="2173"/>
    <lineage>
        <taxon>Archaea</taxon>
        <taxon>Methanobacteriati</taxon>
        <taxon>Methanobacteriota</taxon>
        <taxon>Methanomada group</taxon>
        <taxon>Methanobacteria</taxon>
        <taxon>Methanobacteriales</taxon>
        <taxon>Methanobacteriaceae</taxon>
        <taxon>Methanobrevibacter</taxon>
    </lineage>
</organism>
<gene>
    <name evidence="1" type="ORF">BK798_04975</name>
</gene>
<dbReference type="EMBL" id="CP017803">
    <property type="protein sequence ID" value="ATZ59817.1"/>
    <property type="molecule type" value="Genomic_DNA"/>
</dbReference>
<name>A0A2H4U6R5_METSM</name>
<dbReference type="RefSeq" id="WP_004033516.1">
    <property type="nucleotide sequence ID" value="NZ_AP025586.1"/>
</dbReference>
<protein>
    <submittedName>
        <fullName evidence="1">Uncharacterized protein</fullName>
    </submittedName>
</protein>
<dbReference type="AlphaFoldDB" id="A0A2H4U6R5"/>
<proteinExistence type="predicted"/>